<dbReference type="SMART" id="SM00220">
    <property type="entry name" value="S_TKc"/>
    <property type="match status" value="1"/>
</dbReference>
<evidence type="ECO:0000256" key="3">
    <source>
        <dbReference type="ARBA" id="ARBA00022741"/>
    </source>
</evidence>
<dbReference type="EMBL" id="JAACNO010002600">
    <property type="protein sequence ID" value="KAF4132143.1"/>
    <property type="molecule type" value="Genomic_DNA"/>
</dbReference>
<dbReference type="GO" id="GO:0034501">
    <property type="term" value="P:protein localization to kinetochore"/>
    <property type="evidence" value="ECO:0007669"/>
    <property type="project" value="TreeGrafter"/>
</dbReference>
<dbReference type="GO" id="GO:0007094">
    <property type="term" value="P:mitotic spindle assembly checkpoint signaling"/>
    <property type="evidence" value="ECO:0007669"/>
    <property type="project" value="TreeGrafter"/>
</dbReference>
<dbReference type="Proteomes" id="UP000704712">
    <property type="component" value="Unassembled WGS sequence"/>
</dbReference>
<feature type="compositionally biased region" description="Polar residues" evidence="7">
    <location>
        <begin position="74"/>
        <end position="89"/>
    </location>
</feature>
<evidence type="ECO:0000256" key="1">
    <source>
        <dbReference type="ARBA" id="ARBA00022527"/>
    </source>
</evidence>
<dbReference type="PROSITE" id="PS00108">
    <property type="entry name" value="PROTEIN_KINASE_ST"/>
    <property type="match status" value="1"/>
</dbReference>
<evidence type="ECO:0000313" key="9">
    <source>
        <dbReference type="EMBL" id="KAF4132143.1"/>
    </source>
</evidence>
<accession>A0A8S9TVT2</accession>
<feature type="domain" description="Protein kinase" evidence="8">
    <location>
        <begin position="187"/>
        <end position="468"/>
    </location>
</feature>
<gene>
    <name evidence="9" type="ORF">GN958_ATG18666</name>
</gene>
<feature type="compositionally biased region" description="Basic and acidic residues" evidence="7">
    <location>
        <begin position="56"/>
        <end position="70"/>
    </location>
</feature>
<dbReference type="FunFam" id="1.10.510.10:FF:000224">
    <property type="entry name" value="serine/threonine-protein kinase mph1 isoform X1"/>
    <property type="match status" value="1"/>
</dbReference>
<evidence type="ECO:0000256" key="7">
    <source>
        <dbReference type="SAM" id="MobiDB-lite"/>
    </source>
</evidence>
<dbReference type="InterPro" id="IPR011009">
    <property type="entry name" value="Kinase-like_dom_sf"/>
</dbReference>
<evidence type="ECO:0000256" key="6">
    <source>
        <dbReference type="PROSITE-ProRule" id="PRU10141"/>
    </source>
</evidence>
<dbReference type="Gene3D" id="1.10.510.10">
    <property type="entry name" value="Transferase(Phosphotransferase) domain 1"/>
    <property type="match status" value="1"/>
</dbReference>
<keyword evidence="4 9" id="KW-0418">Kinase</keyword>
<feature type="non-terminal residue" evidence="9">
    <location>
        <position position="1"/>
    </location>
</feature>
<reference evidence="9" key="1">
    <citation type="submission" date="2020-03" db="EMBL/GenBank/DDBJ databases">
        <title>Hybrid Assembly of Korean Phytophthora infestans isolates.</title>
        <authorList>
            <person name="Prokchorchik M."/>
            <person name="Lee Y."/>
            <person name="Seo J."/>
            <person name="Cho J.-H."/>
            <person name="Park Y.-E."/>
            <person name="Jang D.-C."/>
            <person name="Im J.-S."/>
            <person name="Choi J.-G."/>
            <person name="Park H.-J."/>
            <person name="Lee G.-B."/>
            <person name="Lee Y.-G."/>
            <person name="Hong S.-Y."/>
            <person name="Cho K."/>
            <person name="Sohn K.H."/>
        </authorList>
    </citation>
    <scope>NUCLEOTIDE SEQUENCE</scope>
    <source>
        <strain evidence="9">KR_2_A2</strain>
    </source>
</reference>
<dbReference type="FunFam" id="3.30.200.20:FF:000131">
    <property type="entry name" value="Dual specificity protein kinase TTK"/>
    <property type="match status" value="1"/>
</dbReference>
<dbReference type="GO" id="GO:0005634">
    <property type="term" value="C:nucleus"/>
    <property type="evidence" value="ECO:0007669"/>
    <property type="project" value="TreeGrafter"/>
</dbReference>
<dbReference type="AlphaFoldDB" id="A0A8S9TVT2"/>
<protein>
    <submittedName>
        <fullName evidence="9">Protein kinase domain</fullName>
    </submittedName>
</protein>
<evidence type="ECO:0000256" key="4">
    <source>
        <dbReference type="ARBA" id="ARBA00022777"/>
    </source>
</evidence>
<dbReference type="GO" id="GO:0098813">
    <property type="term" value="P:nuclear chromosome segregation"/>
    <property type="evidence" value="ECO:0007669"/>
    <property type="project" value="UniProtKB-ARBA"/>
</dbReference>
<evidence type="ECO:0000313" key="10">
    <source>
        <dbReference type="Proteomes" id="UP000704712"/>
    </source>
</evidence>
<dbReference type="InterPro" id="IPR027084">
    <property type="entry name" value="Mps1_cat"/>
</dbReference>
<dbReference type="InterPro" id="IPR000719">
    <property type="entry name" value="Prot_kinase_dom"/>
</dbReference>
<sequence length="549" mass="60097">TSTGDKDIKVSMDAPAKPTAMNVTFKTSVEEMPPEKATMTVVELPSKASAGVELPSKARTEGELRPESRDVSPVPTSTSMTGSKSSAPETRSPRVHRPFPWEIKANTARADPQVRSSTTPRAVDFYRSPKRQQLDPAVSSATNYADSSSPSSVSSSSSPPVASMDSASSRDALESLTSKVVVNGQKYIKLEQIGSGGSSKVFRMLGPDLKIYALKKIKLKKLDAQSIAQFTNEIELLKRLQGSPYIIRLITAEQDLQQRQINVVCSCMILVIMEHGEIDLSNRLQHLKGGMDENMVRVIWTQMLQAVDAIHQKRIIHGDLKPANFLFVNGALKLIDFGIAKTISNDTTNIERDSQIGTVNFMSPEAIQGNSLPNGQRDPRGKMKVGRASDIWSLGCILYQIVYSKPPFGDVHNIIEKFRCIIDPTVPINFPPLKNKDLEDVIRSCLQRDHRLRPPIEGENGLLQHPFLRSGGSSAVVSPTTTVTMTNAPEILSQLGDLLRSQGVATSRVNMFMTIGQDGLRNAGIGVSQSGVSQAPSYFNNTQERRTDI</sequence>
<organism evidence="9 10">
    <name type="scientific">Phytophthora infestans</name>
    <name type="common">Potato late blight agent</name>
    <name type="synonym">Botrytis infestans</name>
    <dbReference type="NCBI Taxonomy" id="4787"/>
    <lineage>
        <taxon>Eukaryota</taxon>
        <taxon>Sar</taxon>
        <taxon>Stramenopiles</taxon>
        <taxon>Oomycota</taxon>
        <taxon>Peronosporomycetes</taxon>
        <taxon>Peronosporales</taxon>
        <taxon>Peronosporaceae</taxon>
        <taxon>Phytophthora</taxon>
    </lineage>
</organism>
<evidence type="ECO:0000259" key="8">
    <source>
        <dbReference type="PROSITE" id="PS50011"/>
    </source>
</evidence>
<evidence type="ECO:0000256" key="2">
    <source>
        <dbReference type="ARBA" id="ARBA00022679"/>
    </source>
</evidence>
<name>A0A8S9TVT2_PHYIN</name>
<feature type="region of interest" description="Disordered" evidence="7">
    <location>
        <begin position="45"/>
        <end position="169"/>
    </location>
</feature>
<dbReference type="PANTHER" id="PTHR22974">
    <property type="entry name" value="MIXED LINEAGE PROTEIN KINASE"/>
    <property type="match status" value="1"/>
</dbReference>
<dbReference type="CDD" id="cd14131">
    <property type="entry name" value="PKc_Mps1"/>
    <property type="match status" value="1"/>
</dbReference>
<feature type="binding site" evidence="6">
    <location>
        <position position="215"/>
    </location>
    <ligand>
        <name>ATP</name>
        <dbReference type="ChEBI" id="CHEBI:30616"/>
    </ligand>
</feature>
<dbReference type="PROSITE" id="PS50011">
    <property type="entry name" value="PROTEIN_KINASE_DOM"/>
    <property type="match status" value="1"/>
</dbReference>
<dbReference type="Pfam" id="PF00069">
    <property type="entry name" value="Pkinase"/>
    <property type="match status" value="1"/>
</dbReference>
<dbReference type="GO" id="GO:0004674">
    <property type="term" value="F:protein serine/threonine kinase activity"/>
    <property type="evidence" value="ECO:0007669"/>
    <property type="project" value="UniProtKB-KW"/>
</dbReference>
<dbReference type="Gene3D" id="3.30.200.20">
    <property type="entry name" value="Phosphorylase Kinase, domain 1"/>
    <property type="match status" value="1"/>
</dbReference>
<dbReference type="GO" id="GO:0004712">
    <property type="term" value="F:protein serine/threonine/tyrosine kinase activity"/>
    <property type="evidence" value="ECO:0007669"/>
    <property type="project" value="TreeGrafter"/>
</dbReference>
<keyword evidence="1" id="KW-0723">Serine/threonine-protein kinase</keyword>
<comment type="caution">
    <text evidence="9">The sequence shown here is derived from an EMBL/GenBank/DDBJ whole genome shotgun (WGS) entry which is preliminary data.</text>
</comment>
<dbReference type="GO" id="GO:0005524">
    <property type="term" value="F:ATP binding"/>
    <property type="evidence" value="ECO:0007669"/>
    <property type="project" value="UniProtKB-UniRule"/>
</dbReference>
<evidence type="ECO:0000256" key="5">
    <source>
        <dbReference type="ARBA" id="ARBA00022840"/>
    </source>
</evidence>
<proteinExistence type="predicted"/>
<feature type="compositionally biased region" description="Low complexity" evidence="7">
    <location>
        <begin position="145"/>
        <end position="169"/>
    </location>
</feature>
<dbReference type="PROSITE" id="PS00107">
    <property type="entry name" value="PROTEIN_KINASE_ATP"/>
    <property type="match status" value="1"/>
</dbReference>
<dbReference type="GO" id="GO:0000776">
    <property type="term" value="C:kinetochore"/>
    <property type="evidence" value="ECO:0007669"/>
    <property type="project" value="TreeGrafter"/>
</dbReference>
<dbReference type="PANTHER" id="PTHR22974:SF21">
    <property type="entry name" value="DUAL SPECIFICITY PROTEIN KINASE TTK"/>
    <property type="match status" value="1"/>
</dbReference>
<dbReference type="GO" id="GO:0033316">
    <property type="term" value="P:meiotic spindle assembly checkpoint signaling"/>
    <property type="evidence" value="ECO:0007669"/>
    <property type="project" value="TreeGrafter"/>
</dbReference>
<keyword evidence="5 6" id="KW-0067">ATP-binding</keyword>
<dbReference type="InterPro" id="IPR017441">
    <property type="entry name" value="Protein_kinase_ATP_BS"/>
</dbReference>
<keyword evidence="3 6" id="KW-0547">Nucleotide-binding</keyword>
<dbReference type="SUPFAM" id="SSF56112">
    <property type="entry name" value="Protein kinase-like (PK-like)"/>
    <property type="match status" value="1"/>
</dbReference>
<dbReference type="InterPro" id="IPR008271">
    <property type="entry name" value="Ser/Thr_kinase_AS"/>
</dbReference>
<keyword evidence="2" id="KW-0808">Transferase</keyword>